<dbReference type="InterPro" id="IPR001537">
    <property type="entry name" value="SpoU_MeTrfase"/>
</dbReference>
<evidence type="ECO:0000259" key="5">
    <source>
        <dbReference type="Pfam" id="PF08032"/>
    </source>
</evidence>
<feature type="region of interest" description="Disordered" evidence="3">
    <location>
        <begin position="123"/>
        <end position="154"/>
    </location>
</feature>
<evidence type="ECO:0000256" key="1">
    <source>
        <dbReference type="ARBA" id="ARBA00022603"/>
    </source>
</evidence>
<evidence type="ECO:0000256" key="3">
    <source>
        <dbReference type="SAM" id="MobiDB-lite"/>
    </source>
</evidence>
<protein>
    <submittedName>
        <fullName evidence="6">tRNA/rRNA methyltransferase (SpoU)</fullName>
    </submittedName>
</protein>
<gene>
    <name evidence="6" type="ordered locus">DvMF_2217</name>
</gene>
<dbReference type="InterPro" id="IPR013123">
    <property type="entry name" value="SpoU_subst-bd"/>
</dbReference>
<dbReference type="KEGG" id="dvm:DvMF_2217"/>
<dbReference type="GO" id="GO:0006396">
    <property type="term" value="P:RNA processing"/>
    <property type="evidence" value="ECO:0007669"/>
    <property type="project" value="InterPro"/>
</dbReference>
<feature type="domain" description="tRNA/rRNA methyltransferase SpoU type" evidence="4">
    <location>
        <begin position="185"/>
        <end position="333"/>
    </location>
</feature>
<reference evidence="6" key="1">
    <citation type="submission" date="2008-10" db="EMBL/GenBank/DDBJ databases">
        <title>Complete sequence of Desulfovibrio vulgaris str. 'Miyazaki F'.</title>
        <authorList>
            <person name="Lucas S."/>
            <person name="Copeland A."/>
            <person name="Lapidus A."/>
            <person name="Glavina del Rio T."/>
            <person name="Dalin E."/>
            <person name="Tice H."/>
            <person name="Bruce D."/>
            <person name="Goodwin L."/>
            <person name="Pitluck S."/>
            <person name="Sims D."/>
            <person name="Brettin T."/>
            <person name="Detter J.C."/>
            <person name="Han C."/>
            <person name="Larimer F."/>
            <person name="Land M."/>
            <person name="Hauser L."/>
            <person name="Kyrpides N."/>
            <person name="Mikhailova N."/>
            <person name="Hazen T.C."/>
            <person name="Richardson P."/>
        </authorList>
    </citation>
    <scope>NUCLEOTIDE SEQUENCE</scope>
    <source>
        <strain evidence="6">Miyazaki F</strain>
    </source>
</reference>
<keyword evidence="1 6" id="KW-0489">Methyltransferase</keyword>
<dbReference type="HOGENOM" id="CLU_021322_0_1_7"/>
<dbReference type="EMBL" id="CP001197">
    <property type="protein sequence ID" value="ACL09160.1"/>
    <property type="molecule type" value="Genomic_DNA"/>
</dbReference>
<dbReference type="InterPro" id="IPR029026">
    <property type="entry name" value="tRNA_m1G_MTases_N"/>
</dbReference>
<dbReference type="STRING" id="883.DvMF_2217"/>
<dbReference type="AlphaFoldDB" id="B8DQP1"/>
<dbReference type="Gene3D" id="3.30.1330.30">
    <property type="match status" value="1"/>
</dbReference>
<dbReference type="SUPFAM" id="SSF75217">
    <property type="entry name" value="alpha/beta knot"/>
    <property type="match status" value="1"/>
</dbReference>
<dbReference type="GO" id="GO:0005829">
    <property type="term" value="C:cytosol"/>
    <property type="evidence" value="ECO:0007669"/>
    <property type="project" value="TreeGrafter"/>
</dbReference>
<dbReference type="GO" id="GO:0008173">
    <property type="term" value="F:RNA methyltransferase activity"/>
    <property type="evidence" value="ECO:0007669"/>
    <property type="project" value="InterPro"/>
</dbReference>
<proteinExistence type="predicted"/>
<dbReference type="Pfam" id="PF08032">
    <property type="entry name" value="SpoU_sub_bind"/>
    <property type="match status" value="1"/>
</dbReference>
<dbReference type="InterPro" id="IPR004441">
    <property type="entry name" value="rRNA_MeTrfase_TrmH"/>
</dbReference>
<evidence type="ECO:0000256" key="2">
    <source>
        <dbReference type="ARBA" id="ARBA00022679"/>
    </source>
</evidence>
<organism evidence="6">
    <name type="scientific">Nitratidesulfovibrio vulgaris (strain DSM 19637 / Miyazaki F)</name>
    <name type="common">Desulfovibrio vulgaris</name>
    <dbReference type="NCBI Taxonomy" id="883"/>
    <lineage>
        <taxon>Bacteria</taxon>
        <taxon>Pseudomonadati</taxon>
        <taxon>Thermodesulfobacteriota</taxon>
        <taxon>Desulfovibrionia</taxon>
        <taxon>Desulfovibrionales</taxon>
        <taxon>Desulfovibrionaceae</taxon>
        <taxon>Nitratidesulfovibrio</taxon>
    </lineage>
</organism>
<dbReference type="PANTHER" id="PTHR46429:SF1">
    <property type="entry name" value="23S RRNA (GUANOSINE-2'-O-)-METHYLTRANSFERASE RLMB"/>
    <property type="match status" value="1"/>
</dbReference>
<evidence type="ECO:0000259" key="4">
    <source>
        <dbReference type="Pfam" id="PF00588"/>
    </source>
</evidence>
<feature type="domain" description="RNA 2-O ribose methyltransferase substrate binding" evidence="5">
    <location>
        <begin position="20"/>
        <end position="79"/>
    </location>
</feature>
<dbReference type="GO" id="GO:0003723">
    <property type="term" value="F:RNA binding"/>
    <property type="evidence" value="ECO:0007669"/>
    <property type="project" value="InterPro"/>
</dbReference>
<dbReference type="eggNOG" id="COG0566">
    <property type="taxonomic scope" value="Bacteria"/>
</dbReference>
<accession>B8DQP1</accession>
<dbReference type="InterPro" id="IPR029028">
    <property type="entry name" value="Alpha/beta_knot_MTases"/>
</dbReference>
<dbReference type="Gene3D" id="3.40.1280.10">
    <property type="match status" value="1"/>
</dbReference>
<dbReference type="InterPro" id="IPR029064">
    <property type="entry name" value="Ribosomal_eL30-like_sf"/>
</dbReference>
<keyword evidence="2 6" id="KW-0808">Transferase</keyword>
<sequence length="344" mass="35961">MHTDTRDILPDAPESPCSILPGVKPVLELLESDPSRVETVLIRKGKRGREVDRIVELCREARVRFIFAEAHALDRLFASGKAIAQTGSDMTEPDMAEPGMAAPHADDDLFADDDAAWDILEGRGATRDAGDDDDGLSADRAGERAGRAAQPSHSSHQGVIARVFDAGFAEFGDILRDAPDAPLPLIVALDQVQDPGNVGTLARTLYALGAAGLVVVRHGGAALGGAAARAAAGALEKLPVAKVTNLARALDEADEAGYTIYAAGGAAPETDGKPGSGPRNPFTEPLRTPAVLVLGNEDSGIRPNVAKRCHFTLSIPMARDFDSLNVAQAGAILVGCFAARRQKG</sequence>
<name>B8DQP1_NITV9</name>
<dbReference type="PANTHER" id="PTHR46429">
    <property type="entry name" value="23S RRNA (GUANOSINE-2'-O-)-METHYLTRANSFERASE RLMB"/>
    <property type="match status" value="1"/>
</dbReference>
<dbReference type="SUPFAM" id="SSF55315">
    <property type="entry name" value="L30e-like"/>
    <property type="match status" value="1"/>
</dbReference>
<evidence type="ECO:0000313" key="6">
    <source>
        <dbReference type="EMBL" id="ACL09160.1"/>
    </source>
</evidence>
<dbReference type="GO" id="GO:0032259">
    <property type="term" value="P:methylation"/>
    <property type="evidence" value="ECO:0007669"/>
    <property type="project" value="UniProtKB-KW"/>
</dbReference>
<dbReference type="CDD" id="cd18103">
    <property type="entry name" value="SpoU-like_RlmB"/>
    <property type="match status" value="1"/>
</dbReference>
<dbReference type="Pfam" id="PF00588">
    <property type="entry name" value="SpoU_methylase"/>
    <property type="match status" value="1"/>
</dbReference>